<name>A0A6A6TW18_9PEZI</name>
<evidence type="ECO:0000313" key="1">
    <source>
        <dbReference type="EMBL" id="KAF2663940.1"/>
    </source>
</evidence>
<sequence length="358" mass="41083">MPVSKQYKTDGVLEKTRGLLPELRYLIWKDMSDSFQDAKGKDETAIDICNRILPSEEFIMAFSKPWRMEINHYLLAKILELNVAAVDEVNPYGRCVESHSYQQWTGFPYLDEILPRIRKIHFQIEICLQLISPEFQTAEDVHHTLEVAPRLPSLQAATDLMDRCPLLEHVCIDITIKQPPITLDTRNCTQMPFPYALRWISNDCGLLLCKYECIKGICIRTIEEKYAPVSDSSADPPIDFGRESPYVRLARPPSYMPTNPAPHAYEDIKRGLNELPSQVVISKEWVQSRIGKLGAGRPAYRHLSCSCSKLCTRVRASASREDWKPCKEWGYSLKAGTMHGRCWEDWSDLVLKNDTYPS</sequence>
<dbReference type="AlphaFoldDB" id="A0A6A6TW18"/>
<protein>
    <submittedName>
        <fullName evidence="1">Uncharacterized protein</fullName>
    </submittedName>
</protein>
<keyword evidence="2" id="KW-1185">Reference proteome</keyword>
<reference evidence="1" key="1">
    <citation type="journal article" date="2020" name="Stud. Mycol.">
        <title>101 Dothideomycetes genomes: a test case for predicting lifestyles and emergence of pathogens.</title>
        <authorList>
            <person name="Haridas S."/>
            <person name="Albert R."/>
            <person name="Binder M."/>
            <person name="Bloem J."/>
            <person name="Labutti K."/>
            <person name="Salamov A."/>
            <person name="Andreopoulos B."/>
            <person name="Baker S."/>
            <person name="Barry K."/>
            <person name="Bills G."/>
            <person name="Bluhm B."/>
            <person name="Cannon C."/>
            <person name="Castanera R."/>
            <person name="Culley D."/>
            <person name="Daum C."/>
            <person name="Ezra D."/>
            <person name="Gonzalez J."/>
            <person name="Henrissat B."/>
            <person name="Kuo A."/>
            <person name="Liang C."/>
            <person name="Lipzen A."/>
            <person name="Lutzoni F."/>
            <person name="Magnuson J."/>
            <person name="Mondo S."/>
            <person name="Nolan M."/>
            <person name="Ohm R."/>
            <person name="Pangilinan J."/>
            <person name="Park H.-J."/>
            <person name="Ramirez L."/>
            <person name="Alfaro M."/>
            <person name="Sun H."/>
            <person name="Tritt A."/>
            <person name="Yoshinaga Y."/>
            <person name="Zwiers L.-H."/>
            <person name="Turgeon B."/>
            <person name="Goodwin S."/>
            <person name="Spatafora J."/>
            <person name="Crous P."/>
            <person name="Grigoriev I."/>
        </authorList>
    </citation>
    <scope>NUCLEOTIDE SEQUENCE</scope>
    <source>
        <strain evidence="1">CBS 115976</strain>
    </source>
</reference>
<dbReference type="EMBL" id="MU004244">
    <property type="protein sequence ID" value="KAF2663940.1"/>
    <property type="molecule type" value="Genomic_DNA"/>
</dbReference>
<organism evidence="1 2">
    <name type="scientific">Microthyrium microscopicum</name>
    <dbReference type="NCBI Taxonomy" id="703497"/>
    <lineage>
        <taxon>Eukaryota</taxon>
        <taxon>Fungi</taxon>
        <taxon>Dikarya</taxon>
        <taxon>Ascomycota</taxon>
        <taxon>Pezizomycotina</taxon>
        <taxon>Dothideomycetes</taxon>
        <taxon>Dothideomycetes incertae sedis</taxon>
        <taxon>Microthyriales</taxon>
        <taxon>Microthyriaceae</taxon>
        <taxon>Microthyrium</taxon>
    </lineage>
</organism>
<dbReference type="Proteomes" id="UP000799302">
    <property type="component" value="Unassembled WGS sequence"/>
</dbReference>
<proteinExistence type="predicted"/>
<accession>A0A6A6TW18</accession>
<evidence type="ECO:0000313" key="2">
    <source>
        <dbReference type="Proteomes" id="UP000799302"/>
    </source>
</evidence>
<gene>
    <name evidence="1" type="ORF">BT63DRAFT_115642</name>
</gene>